<dbReference type="Pfam" id="PF09084">
    <property type="entry name" value="NMT1"/>
    <property type="match status" value="1"/>
</dbReference>
<dbReference type="SUPFAM" id="SSF53850">
    <property type="entry name" value="Periplasmic binding protein-like II"/>
    <property type="match status" value="1"/>
</dbReference>
<dbReference type="PANTHER" id="PTHR30024">
    <property type="entry name" value="ALIPHATIC SULFONATES-BINDING PROTEIN-RELATED"/>
    <property type="match status" value="1"/>
</dbReference>
<proteinExistence type="predicted"/>
<evidence type="ECO:0000259" key="1">
    <source>
        <dbReference type="Pfam" id="PF09084"/>
    </source>
</evidence>
<organism evidence="2 3">
    <name type="scientific">Paracidovorax wautersii</name>
    <dbReference type="NCBI Taxonomy" id="1177982"/>
    <lineage>
        <taxon>Bacteria</taxon>
        <taxon>Pseudomonadati</taxon>
        <taxon>Pseudomonadota</taxon>
        <taxon>Betaproteobacteria</taxon>
        <taxon>Burkholderiales</taxon>
        <taxon>Comamonadaceae</taxon>
        <taxon>Paracidovorax</taxon>
    </lineage>
</organism>
<reference evidence="3" key="1">
    <citation type="journal article" date="2020" name="MBio">
        <title>Horizontal gene transfer to a defensive symbiont with a reduced genome amongst a multipartite beetle microbiome.</title>
        <authorList>
            <person name="Waterworth S.C."/>
            <person name="Florez L.V."/>
            <person name="Rees E.R."/>
            <person name="Hertweck C."/>
            <person name="Kaltenpoth M."/>
            <person name="Kwan J.C."/>
        </authorList>
    </citation>
    <scope>NUCLEOTIDE SEQUENCE [LARGE SCALE GENOMIC DNA]</scope>
</reference>
<protein>
    <submittedName>
        <fullName evidence="2">Putative thiamine biosynthesis protein</fullName>
    </submittedName>
</protein>
<dbReference type="AlphaFoldDB" id="A0A7V8JR49"/>
<name>A0A7V8JR49_9BURK</name>
<dbReference type="EMBL" id="WNDQ01000010">
    <property type="protein sequence ID" value="KAF1022654.1"/>
    <property type="molecule type" value="Genomic_DNA"/>
</dbReference>
<dbReference type="PANTHER" id="PTHR30024:SF21">
    <property type="entry name" value="ABC TRANSPORTER SUBSTRATE-BINDING PROTEIN"/>
    <property type="match status" value="1"/>
</dbReference>
<evidence type="ECO:0000313" key="3">
    <source>
        <dbReference type="Proteomes" id="UP000461670"/>
    </source>
</evidence>
<dbReference type="Gene3D" id="3.40.190.10">
    <property type="entry name" value="Periplasmic binding protein-like II"/>
    <property type="match status" value="2"/>
</dbReference>
<gene>
    <name evidence="2" type="ORF">GAK30_01027</name>
</gene>
<evidence type="ECO:0000313" key="2">
    <source>
        <dbReference type="EMBL" id="KAF1022654.1"/>
    </source>
</evidence>
<dbReference type="Proteomes" id="UP000461670">
    <property type="component" value="Unassembled WGS sequence"/>
</dbReference>
<feature type="domain" description="SsuA/THI5-like" evidence="1">
    <location>
        <begin position="40"/>
        <end position="251"/>
    </location>
</feature>
<accession>A0A7V8JR49</accession>
<sequence>MSHDSIRAGLSRRRVLRATGAFAQPKKKITLAWSQASYCHSPIPVAFERGIFEQNGLQVETLNWAGAADQLLEALATNKADVGVGLIHRWLKPLEAGFDVKVVGSVHGGCLRLVGLKSAGITSIEQLRGKAIGVSDLNSPAKNFFDIHLYKNGIKNVEYRVYPADLLDVAVKKGEIQAIADGDPNVYLIEKRNPGVFAEIGDSGTGEYAQKICCVLAASGKLVREDRATAAAVVRSLAQAAQFTADNPNEAARLYAKYTPKITEAELRSLIHTTNYAHHPAGQNLRAEVEYFAQDFRKAGILKTSTDPKRFAEVVTTDVLA</sequence>
<comment type="caution">
    <text evidence="2">The sequence shown here is derived from an EMBL/GenBank/DDBJ whole genome shotgun (WGS) entry which is preliminary data.</text>
</comment>
<dbReference type="InterPro" id="IPR015168">
    <property type="entry name" value="SsuA/THI5"/>
</dbReference>